<name>A0A0A8YQ71_ARUDO</name>
<protein>
    <submittedName>
        <fullName evidence="1">Uncharacterized protein</fullName>
    </submittedName>
</protein>
<accession>A0A0A8YQ71</accession>
<sequence length="36" mass="4346">MLKCTYHIYCIIFNVCTVICRKKYIGMLDVRCLKIF</sequence>
<dbReference type="EMBL" id="GBRH01268971">
    <property type="protein sequence ID" value="JAD28924.1"/>
    <property type="molecule type" value="Transcribed_RNA"/>
</dbReference>
<organism evidence="1">
    <name type="scientific">Arundo donax</name>
    <name type="common">Giant reed</name>
    <name type="synonym">Donax arundinaceus</name>
    <dbReference type="NCBI Taxonomy" id="35708"/>
    <lineage>
        <taxon>Eukaryota</taxon>
        <taxon>Viridiplantae</taxon>
        <taxon>Streptophyta</taxon>
        <taxon>Embryophyta</taxon>
        <taxon>Tracheophyta</taxon>
        <taxon>Spermatophyta</taxon>
        <taxon>Magnoliopsida</taxon>
        <taxon>Liliopsida</taxon>
        <taxon>Poales</taxon>
        <taxon>Poaceae</taxon>
        <taxon>PACMAD clade</taxon>
        <taxon>Arundinoideae</taxon>
        <taxon>Arundineae</taxon>
        <taxon>Arundo</taxon>
    </lineage>
</organism>
<dbReference type="AlphaFoldDB" id="A0A0A8YQ71"/>
<reference evidence="1" key="2">
    <citation type="journal article" date="2015" name="Data Brief">
        <title>Shoot transcriptome of the giant reed, Arundo donax.</title>
        <authorList>
            <person name="Barrero R.A."/>
            <person name="Guerrero F.D."/>
            <person name="Moolhuijzen P."/>
            <person name="Goolsby J.A."/>
            <person name="Tidwell J."/>
            <person name="Bellgard S.E."/>
            <person name="Bellgard M.I."/>
        </authorList>
    </citation>
    <scope>NUCLEOTIDE SEQUENCE</scope>
    <source>
        <tissue evidence="1">Shoot tissue taken approximately 20 cm above the soil surface</tissue>
    </source>
</reference>
<evidence type="ECO:0000313" key="1">
    <source>
        <dbReference type="EMBL" id="JAD28924.1"/>
    </source>
</evidence>
<reference evidence="1" key="1">
    <citation type="submission" date="2014-09" db="EMBL/GenBank/DDBJ databases">
        <authorList>
            <person name="Magalhaes I.L.F."/>
            <person name="Oliveira U."/>
            <person name="Santos F.R."/>
            <person name="Vidigal T.H.D.A."/>
            <person name="Brescovit A.D."/>
            <person name="Santos A.J."/>
        </authorList>
    </citation>
    <scope>NUCLEOTIDE SEQUENCE</scope>
    <source>
        <tissue evidence="1">Shoot tissue taken approximately 20 cm above the soil surface</tissue>
    </source>
</reference>
<proteinExistence type="predicted"/>